<dbReference type="Proteomes" id="UP000625079">
    <property type="component" value="Unassembled WGS sequence"/>
</dbReference>
<dbReference type="Proteomes" id="UP000593880">
    <property type="component" value="Chromosome"/>
</dbReference>
<dbReference type="EMBL" id="BMHC01000002">
    <property type="protein sequence ID" value="GGI22012.1"/>
    <property type="molecule type" value="Genomic_DNA"/>
</dbReference>
<evidence type="ECO:0000313" key="4">
    <source>
        <dbReference type="Proteomes" id="UP000625079"/>
    </source>
</evidence>
<dbReference type="RefSeq" id="WP_128967287.1">
    <property type="nucleotide sequence ID" value="NZ_BMHC01000002.1"/>
</dbReference>
<proteinExistence type="predicted"/>
<accession>A0A410VAE6</accession>
<organism evidence="1 4">
    <name type="scientific">Bradyrhizobium guangdongense</name>
    <dbReference type="NCBI Taxonomy" id="1325090"/>
    <lineage>
        <taxon>Bacteria</taxon>
        <taxon>Pseudomonadati</taxon>
        <taxon>Pseudomonadota</taxon>
        <taxon>Alphaproteobacteria</taxon>
        <taxon>Hyphomicrobiales</taxon>
        <taxon>Nitrobacteraceae</taxon>
        <taxon>Bradyrhizobium</taxon>
    </lineage>
</organism>
<evidence type="ECO:0000313" key="3">
    <source>
        <dbReference type="Proteomes" id="UP000593880"/>
    </source>
</evidence>
<evidence type="ECO:0000313" key="2">
    <source>
        <dbReference type="EMBL" id="QOZ61710.1"/>
    </source>
</evidence>
<keyword evidence="3" id="KW-1185">Reference proteome</keyword>
<evidence type="ECO:0000313" key="1">
    <source>
        <dbReference type="EMBL" id="GGI22012.1"/>
    </source>
</evidence>
<name>A0A410VAE6_9BRAD</name>
<sequence length="111" mass="12644">MNQFVARANIDHYLGLLDGGLLPQNRSTITKLLIAEEDKLSHDLEQLEFAENRAANGRLRLNHVRTLLDSFALDTPEREQAGRLLVNLENLQTLLEDFCHRLRAQITSRGP</sequence>
<gene>
    <name evidence="1" type="ORF">GCM10010987_17270</name>
    <name evidence="2" type="ORF">XH86_25465</name>
</gene>
<dbReference type="EMBL" id="CP030057">
    <property type="protein sequence ID" value="QOZ61710.1"/>
    <property type="molecule type" value="Genomic_DNA"/>
</dbReference>
<reference evidence="1" key="1">
    <citation type="journal article" date="2014" name="Int. J. Syst. Evol. Microbiol.">
        <title>Complete genome sequence of Corynebacterium casei LMG S-19264T (=DSM 44701T), isolated from a smear-ripened cheese.</title>
        <authorList>
            <consortium name="US DOE Joint Genome Institute (JGI-PGF)"/>
            <person name="Walter F."/>
            <person name="Albersmeier A."/>
            <person name="Kalinowski J."/>
            <person name="Ruckert C."/>
        </authorList>
    </citation>
    <scope>NUCLEOTIDE SEQUENCE</scope>
    <source>
        <strain evidence="1">CGMCC 1.15034</strain>
    </source>
</reference>
<dbReference type="AlphaFoldDB" id="A0A410VAE6"/>
<dbReference type="OrthoDB" id="8236728at2"/>
<reference evidence="2 3" key="2">
    <citation type="submission" date="2018-06" db="EMBL/GenBank/DDBJ databases">
        <title>Comparative genomics of rhizobia nodulating Arachis hypogaea in China.</title>
        <authorList>
            <person name="Li Y."/>
        </authorList>
    </citation>
    <scope>NUCLEOTIDE SEQUENCE [LARGE SCALE GENOMIC DNA]</scope>
    <source>
        <strain evidence="2 3">CCBAU 51658</strain>
    </source>
</reference>
<reference evidence="1" key="3">
    <citation type="submission" date="2022-12" db="EMBL/GenBank/DDBJ databases">
        <authorList>
            <person name="Sun Q."/>
            <person name="Zhou Y."/>
        </authorList>
    </citation>
    <scope>NUCLEOTIDE SEQUENCE</scope>
    <source>
        <strain evidence="1">CGMCC 1.15034</strain>
    </source>
</reference>
<protein>
    <submittedName>
        <fullName evidence="1">Uncharacterized protein</fullName>
    </submittedName>
</protein>